<feature type="region of interest" description="Disordered" evidence="1">
    <location>
        <begin position="198"/>
        <end position="234"/>
    </location>
</feature>
<evidence type="ECO:0000313" key="2">
    <source>
        <dbReference type="EMBL" id="KZT73126.1"/>
    </source>
</evidence>
<keyword evidence="3" id="KW-1185">Reference proteome</keyword>
<feature type="compositionally biased region" description="Polar residues" evidence="1">
    <location>
        <begin position="73"/>
        <end position="89"/>
    </location>
</feature>
<feature type="region of interest" description="Disordered" evidence="1">
    <location>
        <begin position="54"/>
        <end position="90"/>
    </location>
</feature>
<accession>A0A165T9V9</accession>
<sequence>MCPHINPRCTSPRSPSRSALYPLLTSMAVTTVSGKFSGPPTASQTFGTLRLAERDTNGRHRPRPKSPSRPPQASISARRTPDSDTSTLQSEERCCARVTGFDRYAATAIRTASTAGEDVLALSWAGCDSVMSLMKRIEDLVCIPLMYWRLACGSEVLDPAASTFTHPQFLKGPVVDLVLVPLGALDQFLDEQFPAASGASSDASRSAASGAPNHRSSSLILVDDPHNGLSSTWS</sequence>
<organism evidence="2 3">
    <name type="scientific">Daedalea quercina L-15889</name>
    <dbReference type="NCBI Taxonomy" id="1314783"/>
    <lineage>
        <taxon>Eukaryota</taxon>
        <taxon>Fungi</taxon>
        <taxon>Dikarya</taxon>
        <taxon>Basidiomycota</taxon>
        <taxon>Agaricomycotina</taxon>
        <taxon>Agaricomycetes</taxon>
        <taxon>Polyporales</taxon>
        <taxon>Fomitopsis</taxon>
    </lineage>
</organism>
<gene>
    <name evidence="2" type="ORF">DAEQUDRAFT_507764</name>
</gene>
<dbReference type="EMBL" id="KV429038">
    <property type="protein sequence ID" value="KZT73126.1"/>
    <property type="molecule type" value="Genomic_DNA"/>
</dbReference>
<feature type="compositionally biased region" description="Low complexity" evidence="1">
    <location>
        <begin position="198"/>
        <end position="211"/>
    </location>
</feature>
<evidence type="ECO:0000256" key="1">
    <source>
        <dbReference type="SAM" id="MobiDB-lite"/>
    </source>
</evidence>
<dbReference type="OrthoDB" id="3012326at2759"/>
<dbReference type="AlphaFoldDB" id="A0A165T9V9"/>
<name>A0A165T9V9_9APHY</name>
<evidence type="ECO:0000313" key="3">
    <source>
        <dbReference type="Proteomes" id="UP000076727"/>
    </source>
</evidence>
<protein>
    <submittedName>
        <fullName evidence="2">Uncharacterized protein</fullName>
    </submittedName>
</protein>
<proteinExistence type="predicted"/>
<reference evidence="2 3" key="1">
    <citation type="journal article" date="2016" name="Mol. Biol. Evol.">
        <title>Comparative Genomics of Early-Diverging Mushroom-Forming Fungi Provides Insights into the Origins of Lignocellulose Decay Capabilities.</title>
        <authorList>
            <person name="Nagy L.G."/>
            <person name="Riley R."/>
            <person name="Tritt A."/>
            <person name="Adam C."/>
            <person name="Daum C."/>
            <person name="Floudas D."/>
            <person name="Sun H."/>
            <person name="Yadav J.S."/>
            <person name="Pangilinan J."/>
            <person name="Larsson K.H."/>
            <person name="Matsuura K."/>
            <person name="Barry K."/>
            <person name="Labutti K."/>
            <person name="Kuo R."/>
            <person name="Ohm R.A."/>
            <person name="Bhattacharya S.S."/>
            <person name="Shirouzu T."/>
            <person name="Yoshinaga Y."/>
            <person name="Martin F.M."/>
            <person name="Grigoriev I.V."/>
            <person name="Hibbett D.S."/>
        </authorList>
    </citation>
    <scope>NUCLEOTIDE SEQUENCE [LARGE SCALE GENOMIC DNA]</scope>
    <source>
        <strain evidence="2 3">L-15889</strain>
    </source>
</reference>
<dbReference type="Proteomes" id="UP000076727">
    <property type="component" value="Unassembled WGS sequence"/>
</dbReference>